<keyword evidence="4" id="KW-0482">Metalloprotease</keyword>
<evidence type="ECO:0000259" key="3">
    <source>
        <dbReference type="Pfam" id="PF07705"/>
    </source>
</evidence>
<dbReference type="RefSeq" id="WP_238478965.1">
    <property type="nucleotide sequence ID" value="NZ_CP064786.1"/>
</dbReference>
<keyword evidence="2" id="KW-0472">Membrane</keyword>
<reference evidence="4" key="1">
    <citation type="submission" date="2020-11" db="EMBL/GenBank/DDBJ databases">
        <title>Carbohydrate-dependent, anaerobic sulfur respiration: A novel catabolism in halophilic archaea.</title>
        <authorList>
            <person name="Sorokin D.Y."/>
            <person name="Messina E."/>
            <person name="Smedile F."/>
            <person name="La Cono V."/>
            <person name="Hallsworth J.E."/>
            <person name="Yakimov M.M."/>
        </authorList>
    </citation>
    <scope>NUCLEOTIDE SEQUENCE</scope>
    <source>
        <strain evidence="4">AArc-S</strain>
    </source>
</reference>
<keyword evidence="4" id="KW-0645">Protease</keyword>
<dbReference type="GO" id="GO:0006508">
    <property type="term" value="P:proteolysis"/>
    <property type="evidence" value="ECO:0007669"/>
    <property type="project" value="UniProtKB-KW"/>
</dbReference>
<keyword evidence="2" id="KW-0812">Transmembrane</keyword>
<dbReference type="AlphaFoldDB" id="A0A897MPG7"/>
<feature type="region of interest" description="Disordered" evidence="1">
    <location>
        <begin position="32"/>
        <end position="54"/>
    </location>
</feature>
<name>A0A897MPG7_9EURY</name>
<evidence type="ECO:0000313" key="4">
    <source>
        <dbReference type="EMBL" id="QSG01858.1"/>
    </source>
</evidence>
<protein>
    <submittedName>
        <fullName evidence="4">Putative metalloprotease, contains C-terminal PDZ domain</fullName>
    </submittedName>
</protein>
<dbReference type="Gene3D" id="2.60.40.10">
    <property type="entry name" value="Immunoglobulins"/>
    <property type="match status" value="2"/>
</dbReference>
<keyword evidence="5" id="KW-1185">Reference proteome</keyword>
<dbReference type="InterPro" id="IPR011635">
    <property type="entry name" value="CARDB"/>
</dbReference>
<dbReference type="GeneID" id="70684013"/>
<feature type="compositionally biased region" description="Polar residues" evidence="1">
    <location>
        <begin position="41"/>
        <end position="53"/>
    </location>
</feature>
<gene>
    <name evidence="4" type="ORF">AArcS_0631</name>
</gene>
<evidence type="ECO:0000313" key="5">
    <source>
        <dbReference type="Proteomes" id="UP000663586"/>
    </source>
</evidence>
<sequence>MNWRTFLLIAVLAVTLSAGGVAVVAAGGSGIETTAGDHGQSVETNESLTTGTHTDPPADALVAHGEEVDGLDDDSIDGVANHGAAETVQGDPTDGIELDVALSQRPDRTGEVGVELQYRVPERLASLDVRLFDEANVEEADGFTEGEDGRYVWDGSTERPTIRYTMSVNQQLEQDGPIAGPGTYIFADTEDWTVMAQPRLSHSWGWRGGGPVGLERSTSIDGPGASGDRIAFLGEQTTHTHEAHGQQFDLVVPEAADLAEEPDEIFASVSHASEAMQVGSRDDEVFMLAVPTGEVRWGVRGLQTGAADLWVRDNEVLDTADNVWVHEYVHTRQGYQADPDARWFTEATATYYAALLTLEEDRIEFSEFQARLDAGTHERHADAVLTDPDSWARGTDYNKGALAAGEIDRQLRLETDGGASLQDPFGRMNEASEPVDSDAFLDYVDSAGGEEPRETARRLTTTSETAAVWSGDEHAAAFGTSPARIGYSLPDDADGIRVEGEYRDRSIGDEDPITVVTGERLTIDGIVENTGDSAGNYEARLRVDGQIVDRTTGRLDPGERTTAEVSHRFDEQGERTVAFGDDQRRVIVEEPATARVTDVTRSPGRVTPGEDVTVSATVTNDNPLPGRADVQIRTGGETIEETTVYLDADSETTVVATHRFDETGTQRITVDDGTGAQTVSIRVTAGGVAGLIAELGDGSLGVGVLSVLVVVALLGASSYVFRTDR</sequence>
<keyword evidence="2" id="KW-1133">Transmembrane helix</keyword>
<keyword evidence="4" id="KW-0378">Hydrolase</keyword>
<organism evidence="4 5">
    <name type="scientific">Natranaeroarchaeum sulfidigenes</name>
    <dbReference type="NCBI Taxonomy" id="2784880"/>
    <lineage>
        <taxon>Archaea</taxon>
        <taxon>Methanobacteriati</taxon>
        <taxon>Methanobacteriota</taxon>
        <taxon>Stenosarchaea group</taxon>
        <taxon>Halobacteria</taxon>
        <taxon>Halobacteriales</taxon>
        <taxon>Natronoarchaeaceae</taxon>
        <taxon>Natranaeroarchaeum</taxon>
    </lineage>
</organism>
<dbReference type="EMBL" id="CP064786">
    <property type="protein sequence ID" value="QSG01858.1"/>
    <property type="molecule type" value="Genomic_DNA"/>
</dbReference>
<feature type="domain" description="CARDB" evidence="3">
    <location>
        <begin position="512"/>
        <end position="590"/>
    </location>
</feature>
<dbReference type="Proteomes" id="UP000663586">
    <property type="component" value="Chromosome"/>
</dbReference>
<dbReference type="KEGG" id="hara:AArcS_0631"/>
<proteinExistence type="predicted"/>
<dbReference type="GO" id="GO:0008237">
    <property type="term" value="F:metallopeptidase activity"/>
    <property type="evidence" value="ECO:0007669"/>
    <property type="project" value="UniProtKB-KW"/>
</dbReference>
<evidence type="ECO:0000256" key="2">
    <source>
        <dbReference type="SAM" id="Phobius"/>
    </source>
</evidence>
<dbReference type="InterPro" id="IPR013783">
    <property type="entry name" value="Ig-like_fold"/>
</dbReference>
<evidence type="ECO:0000256" key="1">
    <source>
        <dbReference type="SAM" id="MobiDB-lite"/>
    </source>
</evidence>
<dbReference type="Pfam" id="PF07705">
    <property type="entry name" value="CARDB"/>
    <property type="match status" value="1"/>
</dbReference>
<feature type="transmembrane region" description="Helical" evidence="2">
    <location>
        <begin position="700"/>
        <end position="721"/>
    </location>
</feature>
<accession>A0A897MPG7</accession>